<dbReference type="Gene3D" id="3.90.230.10">
    <property type="entry name" value="Creatinase/methionine aminopeptidase superfamily"/>
    <property type="match status" value="1"/>
</dbReference>
<dbReference type="RefSeq" id="WP_249309660.1">
    <property type="nucleotide sequence ID" value="NZ_JACRSZ010000016.1"/>
</dbReference>
<evidence type="ECO:0000313" key="5">
    <source>
        <dbReference type="EMBL" id="MBC8574156.1"/>
    </source>
</evidence>
<gene>
    <name evidence="5" type="ORF">H8716_13860</name>
</gene>
<dbReference type="GO" id="GO:0004177">
    <property type="term" value="F:aminopeptidase activity"/>
    <property type="evidence" value="ECO:0007669"/>
    <property type="project" value="UniProtKB-KW"/>
</dbReference>
<organism evidence="5 6">
    <name type="scientific">Jingyaoa shaoxingensis</name>
    <dbReference type="NCBI Taxonomy" id="2763671"/>
    <lineage>
        <taxon>Bacteria</taxon>
        <taxon>Bacillati</taxon>
        <taxon>Bacillota</taxon>
        <taxon>Clostridia</taxon>
        <taxon>Lachnospirales</taxon>
        <taxon>Lachnospiraceae</taxon>
        <taxon>Jingyaoa</taxon>
    </lineage>
</organism>
<dbReference type="PROSITE" id="PS00491">
    <property type="entry name" value="PROLINE_PEPTIDASE"/>
    <property type="match status" value="1"/>
</dbReference>
<sequence>MKGYYTKVYAVLDEKKADAVLVSDGYNMRYLSGFRGATGYLYISKKRQVLMTDSRYTTMAKEEAPDFEVQELVTGQTYGQMVNALITEEGAQHVAYEDAYMLCKTYQGLQEACAGKIDISLGDSLDLLRSVKADWELEYLAKAESIGDMAFTHILDVLKPGITELEVAAELEYFMKTHGAENLSFETIVASGPNSAMPHAMPSDRKLEKGDFVTMDYGCLYHGYCSDMTRTVVIGKANDKQKEIYHTVLEAQLSALDALKGGVRGCDVDKVARDIIAKEGYGEYFGHGLGHSVGLFIHEEPRLSMLCKETILPNMIQTVEPGIYVPGFGGVRIEDMVVVTEEGYRNLTHSPKELIEL</sequence>
<keyword evidence="5" id="KW-0031">Aminopeptidase</keyword>
<evidence type="ECO:0000313" key="6">
    <source>
        <dbReference type="Proteomes" id="UP000657421"/>
    </source>
</evidence>
<accession>A0ABR7NCN1</accession>
<keyword evidence="2" id="KW-0378">Hydrolase</keyword>
<keyword evidence="5" id="KW-0645">Protease</keyword>
<dbReference type="InterPro" id="IPR001714">
    <property type="entry name" value="Pept_M24_MAP"/>
</dbReference>
<evidence type="ECO:0000256" key="1">
    <source>
        <dbReference type="ARBA" id="ARBA00022723"/>
    </source>
</evidence>
<feature type="domain" description="Peptidase M24" evidence="3">
    <location>
        <begin position="139"/>
        <end position="341"/>
    </location>
</feature>
<protein>
    <submittedName>
        <fullName evidence="5">Aminopeptidase P family protein</fullName>
    </submittedName>
</protein>
<dbReference type="Pfam" id="PF00557">
    <property type="entry name" value="Peptidase_M24"/>
    <property type="match status" value="1"/>
</dbReference>
<dbReference type="CDD" id="cd01092">
    <property type="entry name" value="APP-like"/>
    <property type="match status" value="1"/>
</dbReference>
<dbReference type="InterPro" id="IPR050659">
    <property type="entry name" value="Peptidase_M24B"/>
</dbReference>
<evidence type="ECO:0000259" key="3">
    <source>
        <dbReference type="Pfam" id="PF00557"/>
    </source>
</evidence>
<evidence type="ECO:0000256" key="2">
    <source>
        <dbReference type="ARBA" id="ARBA00022801"/>
    </source>
</evidence>
<dbReference type="SUPFAM" id="SSF53092">
    <property type="entry name" value="Creatinase/prolidase N-terminal domain"/>
    <property type="match status" value="1"/>
</dbReference>
<name>A0ABR7NCN1_9FIRM</name>
<dbReference type="PANTHER" id="PTHR46112">
    <property type="entry name" value="AMINOPEPTIDASE"/>
    <property type="match status" value="1"/>
</dbReference>
<reference evidence="5 6" key="1">
    <citation type="submission" date="2020-08" db="EMBL/GenBank/DDBJ databases">
        <title>Genome public.</title>
        <authorList>
            <person name="Liu C."/>
            <person name="Sun Q."/>
        </authorList>
    </citation>
    <scope>NUCLEOTIDE SEQUENCE [LARGE SCALE GENOMIC DNA]</scope>
    <source>
        <strain evidence="5 6">NSJ-46</strain>
    </source>
</reference>
<dbReference type="PANTHER" id="PTHR46112:SF3">
    <property type="entry name" value="AMINOPEPTIDASE YPDF"/>
    <property type="match status" value="1"/>
</dbReference>
<proteinExistence type="predicted"/>
<dbReference type="Pfam" id="PF01321">
    <property type="entry name" value="Creatinase_N"/>
    <property type="match status" value="1"/>
</dbReference>
<dbReference type="Proteomes" id="UP000657421">
    <property type="component" value="Unassembled WGS sequence"/>
</dbReference>
<dbReference type="InterPro" id="IPR000994">
    <property type="entry name" value="Pept_M24"/>
</dbReference>
<dbReference type="SUPFAM" id="SSF55920">
    <property type="entry name" value="Creatinase/aminopeptidase"/>
    <property type="match status" value="1"/>
</dbReference>
<dbReference type="InterPro" id="IPR000587">
    <property type="entry name" value="Creatinase_N"/>
</dbReference>
<dbReference type="Gene3D" id="3.40.350.10">
    <property type="entry name" value="Creatinase/prolidase N-terminal domain"/>
    <property type="match status" value="1"/>
</dbReference>
<comment type="caution">
    <text evidence="5">The sequence shown here is derived from an EMBL/GenBank/DDBJ whole genome shotgun (WGS) entry which is preliminary data.</text>
</comment>
<dbReference type="EMBL" id="JACRSZ010000016">
    <property type="protein sequence ID" value="MBC8574156.1"/>
    <property type="molecule type" value="Genomic_DNA"/>
</dbReference>
<feature type="domain" description="Creatinase N-terminal" evidence="4">
    <location>
        <begin position="7"/>
        <end position="131"/>
    </location>
</feature>
<keyword evidence="1" id="KW-0479">Metal-binding</keyword>
<dbReference type="InterPro" id="IPR029149">
    <property type="entry name" value="Creatin/AminoP/Spt16_N"/>
</dbReference>
<dbReference type="InterPro" id="IPR001131">
    <property type="entry name" value="Peptidase_M24B_aminopep-P_CS"/>
</dbReference>
<dbReference type="InterPro" id="IPR036005">
    <property type="entry name" value="Creatinase/aminopeptidase-like"/>
</dbReference>
<keyword evidence="6" id="KW-1185">Reference proteome</keyword>
<dbReference type="PRINTS" id="PR00599">
    <property type="entry name" value="MAPEPTIDASE"/>
</dbReference>
<evidence type="ECO:0000259" key="4">
    <source>
        <dbReference type="Pfam" id="PF01321"/>
    </source>
</evidence>